<evidence type="ECO:0000313" key="1">
    <source>
        <dbReference type="EMBL" id="QDD68190.1"/>
    </source>
</evidence>
<dbReference type="AlphaFoldDB" id="A0AAJ4RB35"/>
<sequence length="201" mass="23928">MYIDIFKVKNYKKVEVMEGIYASAGSFMLEMRNCLKREFPEVYFDNDETLPAKNIGCFIFGQPDKWKSVLAIRYENDDNSKETADIIVRLDKYRCPDSFKIGTIIAVKMTLEKLKEEGIIEDFEKAEGYYIAFLEKEREKIEQDKGFFYLTETYRDYKEEILTKDKLKYIVSQVFDNFDIEKFLTKEQYTILKKPTRSTIK</sequence>
<evidence type="ECO:0000313" key="4">
    <source>
        <dbReference type="Proteomes" id="UP000298805"/>
    </source>
</evidence>
<reference evidence="1 4" key="2">
    <citation type="submission" date="2019-06" db="EMBL/GenBank/DDBJ databases">
        <title>A comparative analysis of the Nautiliaceae.</title>
        <authorList>
            <person name="Grosche A."/>
            <person name="Smedile F."/>
            <person name="Vetriani C."/>
        </authorList>
    </citation>
    <scope>NUCLEOTIDE SEQUENCE [LARGE SCALE GENOMIC DNA]</scope>
    <source>
        <strain evidence="1 4">TB6</strain>
        <plasmid evidence="1 4">unnamed1</plasmid>
    </source>
</reference>
<geneLocation type="plasmid" evidence="1 4">
    <name>unnamed1</name>
</geneLocation>
<dbReference type="EMBL" id="RJVK01000006">
    <property type="protein sequence ID" value="ROR38703.1"/>
    <property type="molecule type" value="Genomic_DNA"/>
</dbReference>
<protein>
    <submittedName>
        <fullName evidence="2">Uncharacterized protein</fullName>
    </submittedName>
</protein>
<organism evidence="2 3">
    <name type="scientific">Caminibacter pacificus</name>
    <dbReference type="NCBI Taxonomy" id="1424653"/>
    <lineage>
        <taxon>Bacteria</taxon>
        <taxon>Pseudomonadati</taxon>
        <taxon>Campylobacterota</taxon>
        <taxon>Epsilonproteobacteria</taxon>
        <taxon>Nautiliales</taxon>
        <taxon>Nautiliaceae</taxon>
        <taxon>Caminibacter</taxon>
    </lineage>
</organism>
<dbReference type="Proteomes" id="UP000272781">
    <property type="component" value="Unassembled WGS sequence"/>
</dbReference>
<keyword evidence="1" id="KW-0614">Plasmid</keyword>
<evidence type="ECO:0000313" key="3">
    <source>
        <dbReference type="Proteomes" id="UP000272781"/>
    </source>
</evidence>
<keyword evidence="4" id="KW-1185">Reference proteome</keyword>
<name>A0AAJ4RB35_9BACT</name>
<accession>A0AAJ4RB35</accession>
<proteinExistence type="predicted"/>
<dbReference type="EMBL" id="CP040940">
    <property type="protein sequence ID" value="QDD68190.1"/>
    <property type="molecule type" value="Genomic_DNA"/>
</dbReference>
<gene>
    <name evidence="1" type="ORF">C6V80_10065</name>
    <name evidence="2" type="ORF">EDC58_1918</name>
</gene>
<dbReference type="Proteomes" id="UP000298805">
    <property type="component" value="Plasmid unnamed1"/>
</dbReference>
<evidence type="ECO:0000313" key="2">
    <source>
        <dbReference type="EMBL" id="ROR38703.1"/>
    </source>
</evidence>
<reference evidence="2 3" key="1">
    <citation type="submission" date="2018-11" db="EMBL/GenBank/DDBJ databases">
        <title>Genomic Encyclopedia of Type Strains, Phase IV (KMG-IV): sequencing the most valuable type-strain genomes for metagenomic binning, comparative biology and taxonomic classification.</title>
        <authorList>
            <person name="Goeker M."/>
        </authorList>
    </citation>
    <scope>NUCLEOTIDE SEQUENCE [LARGE SCALE GENOMIC DNA]</scope>
    <source>
        <strain evidence="2 3">DSM 27783</strain>
    </source>
</reference>
<dbReference type="RefSeq" id="WP_123353290.1">
    <property type="nucleotide sequence ID" value="NZ_CP040940.1"/>
</dbReference>